<sequence length="446" mass="51732">MIDNRDFNSTFLDVPPKPITSDFVELGYLVMMFMVGGPLNLAAYTQNFERTTITRLDILKRHLNYSDLLVLFVYVPSRVCWLVTYDWRGGDLLCKIIKFLHTFVFQISSNVIVVIGIDRLLSVTSHKNLTSKTGLRRTRKMLAFAWIIAVLLSSPQITFWKNYMAYEKYHWSQCLTVWQIRENEIILRAQKNGSFFVNNSKLENEYNELKTSESIYLILHVLCIFWIPATIICMCYIIVSTWVYFNSKPSTTHLHQTKGTKTQTTYPQSGGTYTTDVQQPFIHSSLKEKTSMIIRGKNKTLTTTYSLSSPVFKSSKKEIKSSLKKRKYCLTESLSDSQLLSKNPDVGKTIFNSTTYYAKITRSKAIKVSFLLITAYFICWLPYNVMSIVRYLFPNIFEETSKKLHFLHGFIVFNSVINPFIYGLFNISPVNHIKSSKKNKPQHYNK</sequence>
<evidence type="ECO:0000256" key="6">
    <source>
        <dbReference type="ARBA" id="ARBA00023170"/>
    </source>
</evidence>
<dbReference type="InterPro" id="IPR000276">
    <property type="entry name" value="GPCR_Rhodpsn"/>
</dbReference>
<evidence type="ECO:0000256" key="3">
    <source>
        <dbReference type="ARBA" id="ARBA00022692"/>
    </source>
</evidence>
<dbReference type="PROSITE" id="PS50262">
    <property type="entry name" value="G_PROTEIN_RECEP_F1_2"/>
    <property type="match status" value="1"/>
</dbReference>
<evidence type="ECO:0000256" key="7">
    <source>
        <dbReference type="SAM" id="MobiDB-lite"/>
    </source>
</evidence>
<feature type="region of interest" description="Disordered" evidence="7">
    <location>
        <begin position="252"/>
        <end position="272"/>
    </location>
</feature>
<keyword evidence="3 8" id="KW-0812">Transmembrane</keyword>
<keyword evidence="6" id="KW-0675">Receptor</keyword>
<dbReference type="PANTHER" id="PTHR24241:SF76">
    <property type="entry name" value="NEUROPEPTIDE SIFAMIDE RECEPTOR"/>
    <property type="match status" value="1"/>
</dbReference>
<dbReference type="GO" id="GO:0005886">
    <property type="term" value="C:plasma membrane"/>
    <property type="evidence" value="ECO:0007669"/>
    <property type="project" value="UniProtKB-SubCell"/>
</dbReference>
<dbReference type="PRINTS" id="PR00237">
    <property type="entry name" value="GPCRRHODOPSN"/>
</dbReference>
<feature type="transmembrane region" description="Helical" evidence="8">
    <location>
        <begin position="96"/>
        <end position="121"/>
    </location>
</feature>
<dbReference type="GO" id="GO:0004930">
    <property type="term" value="F:G protein-coupled receptor activity"/>
    <property type="evidence" value="ECO:0007669"/>
    <property type="project" value="InterPro"/>
</dbReference>
<dbReference type="WBParaSite" id="TCONS_00009555.p1">
    <property type="protein sequence ID" value="TCONS_00009555.p1"/>
    <property type="gene ID" value="XLOC_007351"/>
</dbReference>
<feature type="transmembrane region" description="Helical" evidence="8">
    <location>
        <begin position="65"/>
        <end position="84"/>
    </location>
</feature>
<dbReference type="GO" id="GO:0032870">
    <property type="term" value="P:cellular response to hormone stimulus"/>
    <property type="evidence" value="ECO:0007669"/>
    <property type="project" value="TreeGrafter"/>
</dbReference>
<dbReference type="SUPFAM" id="SSF81321">
    <property type="entry name" value="Family A G protein-coupled receptor-like"/>
    <property type="match status" value="1"/>
</dbReference>
<feature type="transmembrane region" description="Helical" evidence="8">
    <location>
        <begin position="215"/>
        <end position="245"/>
    </location>
</feature>
<dbReference type="InterPro" id="IPR017452">
    <property type="entry name" value="GPCR_Rhodpsn_7TM"/>
</dbReference>
<comment type="subcellular location">
    <subcellularLocation>
        <location evidence="1">Cell membrane</location>
        <topology evidence="1">Multi-pass membrane protein</topology>
    </subcellularLocation>
</comment>
<dbReference type="WBParaSite" id="SSTP_0000761100.1">
    <property type="protein sequence ID" value="SSTP_0000761100.1"/>
    <property type="gene ID" value="SSTP_0000761100"/>
</dbReference>
<evidence type="ECO:0000256" key="8">
    <source>
        <dbReference type="SAM" id="Phobius"/>
    </source>
</evidence>
<feature type="transmembrane region" description="Helical" evidence="8">
    <location>
        <begin position="142"/>
        <end position="160"/>
    </location>
</feature>
<keyword evidence="2" id="KW-1003">Cell membrane</keyword>
<reference evidence="11" key="1">
    <citation type="submission" date="2015-08" db="UniProtKB">
        <authorList>
            <consortium name="WormBaseParasite"/>
        </authorList>
    </citation>
    <scope>IDENTIFICATION</scope>
</reference>
<name>A0A0K0EDP8_STRER</name>
<feature type="domain" description="G-protein coupled receptors family 1 profile" evidence="9">
    <location>
        <begin position="36"/>
        <end position="422"/>
    </location>
</feature>
<evidence type="ECO:0000256" key="1">
    <source>
        <dbReference type="ARBA" id="ARBA00004651"/>
    </source>
</evidence>
<keyword evidence="10" id="KW-1185">Reference proteome</keyword>
<keyword evidence="5 8" id="KW-0472">Membrane</keyword>
<evidence type="ECO:0000313" key="11">
    <source>
        <dbReference type="WBParaSite" id="SSTP_0000761100.1"/>
    </source>
</evidence>
<organism evidence="11">
    <name type="scientific">Strongyloides stercoralis</name>
    <name type="common">Threadworm</name>
    <dbReference type="NCBI Taxonomy" id="6248"/>
    <lineage>
        <taxon>Eukaryota</taxon>
        <taxon>Metazoa</taxon>
        <taxon>Ecdysozoa</taxon>
        <taxon>Nematoda</taxon>
        <taxon>Chromadorea</taxon>
        <taxon>Rhabditida</taxon>
        <taxon>Tylenchina</taxon>
        <taxon>Panagrolaimomorpha</taxon>
        <taxon>Strongyloidoidea</taxon>
        <taxon>Strongyloididae</taxon>
        <taxon>Strongyloides</taxon>
    </lineage>
</organism>
<proteinExistence type="predicted"/>
<dbReference type="Proteomes" id="UP000035681">
    <property type="component" value="Unplaced"/>
</dbReference>
<accession>A0A0K0EDP8</accession>
<evidence type="ECO:0000313" key="10">
    <source>
        <dbReference type="Proteomes" id="UP000035681"/>
    </source>
</evidence>
<dbReference type="Gene3D" id="1.20.1070.10">
    <property type="entry name" value="Rhodopsin 7-helix transmembrane proteins"/>
    <property type="match status" value="1"/>
</dbReference>
<feature type="transmembrane region" description="Helical" evidence="8">
    <location>
        <begin position="405"/>
        <end position="425"/>
    </location>
</feature>
<dbReference type="PANTHER" id="PTHR24241">
    <property type="entry name" value="NEUROPEPTIDE RECEPTOR-RELATED G-PROTEIN COUPLED RECEPTOR"/>
    <property type="match status" value="1"/>
</dbReference>
<protein>
    <submittedName>
        <fullName evidence="11 12">G_PROTEIN_RECEP_F1_2 domain-containing protein</fullName>
    </submittedName>
</protein>
<feature type="transmembrane region" description="Helical" evidence="8">
    <location>
        <begin position="26"/>
        <end position="44"/>
    </location>
</feature>
<evidence type="ECO:0000256" key="4">
    <source>
        <dbReference type="ARBA" id="ARBA00022989"/>
    </source>
</evidence>
<evidence type="ECO:0000259" key="9">
    <source>
        <dbReference type="PROSITE" id="PS50262"/>
    </source>
</evidence>
<evidence type="ECO:0000256" key="5">
    <source>
        <dbReference type="ARBA" id="ARBA00023136"/>
    </source>
</evidence>
<evidence type="ECO:0000256" key="2">
    <source>
        <dbReference type="ARBA" id="ARBA00022475"/>
    </source>
</evidence>
<dbReference type="Pfam" id="PF00001">
    <property type="entry name" value="7tm_1"/>
    <property type="match status" value="1"/>
</dbReference>
<feature type="transmembrane region" description="Helical" evidence="8">
    <location>
        <begin position="368"/>
        <end position="393"/>
    </location>
</feature>
<keyword evidence="4 8" id="KW-1133">Transmembrane helix</keyword>
<dbReference type="AlphaFoldDB" id="A0A0K0EDP8"/>
<dbReference type="GO" id="GO:0042277">
    <property type="term" value="F:peptide binding"/>
    <property type="evidence" value="ECO:0007669"/>
    <property type="project" value="TreeGrafter"/>
</dbReference>
<evidence type="ECO:0000313" key="12">
    <source>
        <dbReference type="WBParaSite" id="TCONS_00009555.p1"/>
    </source>
</evidence>
<dbReference type="STRING" id="6248.A0A0K0EDP8"/>